<dbReference type="SUPFAM" id="SSF81321">
    <property type="entry name" value="Family A G protein-coupled receptor-like"/>
    <property type="match status" value="1"/>
</dbReference>
<dbReference type="STRING" id="307972.A0A2G8KU48"/>
<comment type="subcellular location">
    <subcellularLocation>
        <location evidence="1">Cell membrane</location>
        <topology evidence="1">Multi-pass membrane protein</topology>
    </subcellularLocation>
</comment>
<evidence type="ECO:0000256" key="4">
    <source>
        <dbReference type="ARBA" id="ARBA00022989"/>
    </source>
</evidence>
<dbReference type="GO" id="GO:0071880">
    <property type="term" value="P:adenylate cyclase-activating adrenergic receptor signaling pathway"/>
    <property type="evidence" value="ECO:0007669"/>
    <property type="project" value="TreeGrafter"/>
</dbReference>
<dbReference type="PANTHER" id="PTHR24248:SF120">
    <property type="entry name" value="G-PROTEIN COUPLED RECEPTORS FAMILY 1 PROFILE DOMAIN-CONTAINING PROTEIN"/>
    <property type="match status" value="1"/>
</dbReference>
<comment type="caution">
    <text evidence="13">The sequence shown here is derived from an EMBL/GenBank/DDBJ whole genome shotgun (WGS) entry which is preliminary data.</text>
</comment>
<organism evidence="13 14">
    <name type="scientific">Stichopus japonicus</name>
    <name type="common">Sea cucumber</name>
    <dbReference type="NCBI Taxonomy" id="307972"/>
    <lineage>
        <taxon>Eukaryota</taxon>
        <taxon>Metazoa</taxon>
        <taxon>Echinodermata</taxon>
        <taxon>Eleutherozoa</taxon>
        <taxon>Echinozoa</taxon>
        <taxon>Holothuroidea</taxon>
        <taxon>Aspidochirotacea</taxon>
        <taxon>Aspidochirotida</taxon>
        <taxon>Stichopodidae</taxon>
        <taxon>Apostichopus</taxon>
    </lineage>
</organism>
<proteinExistence type="inferred from homology"/>
<dbReference type="GO" id="GO:0004930">
    <property type="term" value="F:G protein-coupled receptor activity"/>
    <property type="evidence" value="ECO:0007669"/>
    <property type="project" value="UniProtKB-KW"/>
</dbReference>
<feature type="region of interest" description="Disordered" evidence="10">
    <location>
        <begin position="253"/>
        <end position="278"/>
    </location>
</feature>
<evidence type="ECO:0000313" key="14">
    <source>
        <dbReference type="Proteomes" id="UP000230750"/>
    </source>
</evidence>
<dbReference type="PRINTS" id="PR00237">
    <property type="entry name" value="GPCRRHODOPSN"/>
</dbReference>
<keyword evidence="7 9" id="KW-0675">Receptor</keyword>
<accession>A0A2G8KU48</accession>
<feature type="transmembrane region" description="Helical" evidence="11">
    <location>
        <begin position="218"/>
        <end position="236"/>
    </location>
</feature>
<evidence type="ECO:0000256" key="5">
    <source>
        <dbReference type="ARBA" id="ARBA00023040"/>
    </source>
</evidence>
<keyword evidence="2" id="KW-1003">Cell membrane</keyword>
<feature type="compositionally biased region" description="Basic and acidic residues" evidence="10">
    <location>
        <begin position="264"/>
        <end position="278"/>
    </location>
</feature>
<keyword evidence="3 9" id="KW-0812">Transmembrane</keyword>
<gene>
    <name evidence="13" type="ORF">BSL78_11584</name>
</gene>
<feature type="transmembrane region" description="Helical" evidence="11">
    <location>
        <begin position="75"/>
        <end position="96"/>
    </location>
</feature>
<feature type="compositionally biased region" description="Polar residues" evidence="10">
    <location>
        <begin position="253"/>
        <end position="263"/>
    </location>
</feature>
<evidence type="ECO:0000256" key="6">
    <source>
        <dbReference type="ARBA" id="ARBA00023136"/>
    </source>
</evidence>
<evidence type="ECO:0000256" key="1">
    <source>
        <dbReference type="ARBA" id="ARBA00004651"/>
    </source>
</evidence>
<feature type="transmembrane region" description="Helical" evidence="11">
    <location>
        <begin position="116"/>
        <end position="137"/>
    </location>
</feature>
<dbReference type="GO" id="GO:0043410">
    <property type="term" value="P:positive regulation of MAPK cascade"/>
    <property type="evidence" value="ECO:0007669"/>
    <property type="project" value="TreeGrafter"/>
</dbReference>
<evidence type="ECO:0000259" key="12">
    <source>
        <dbReference type="PROSITE" id="PS50262"/>
    </source>
</evidence>
<feature type="transmembrane region" description="Helical" evidence="11">
    <location>
        <begin position="34"/>
        <end position="63"/>
    </location>
</feature>
<dbReference type="InterPro" id="IPR017452">
    <property type="entry name" value="GPCR_Rhodpsn_7TM"/>
</dbReference>
<dbReference type="Pfam" id="PF00001">
    <property type="entry name" value="7tm_1"/>
    <property type="match status" value="1"/>
</dbReference>
<dbReference type="GO" id="GO:0005886">
    <property type="term" value="C:plasma membrane"/>
    <property type="evidence" value="ECO:0007669"/>
    <property type="project" value="UniProtKB-SubCell"/>
</dbReference>
<dbReference type="PROSITE" id="PS00237">
    <property type="entry name" value="G_PROTEIN_RECEP_F1_1"/>
    <property type="match status" value="1"/>
</dbReference>
<evidence type="ECO:0000256" key="3">
    <source>
        <dbReference type="ARBA" id="ARBA00022692"/>
    </source>
</evidence>
<feature type="transmembrane region" description="Helical" evidence="11">
    <location>
        <begin position="325"/>
        <end position="348"/>
    </location>
</feature>
<reference evidence="13 14" key="1">
    <citation type="journal article" date="2017" name="PLoS Biol.">
        <title>The sea cucumber genome provides insights into morphological evolution and visceral regeneration.</title>
        <authorList>
            <person name="Zhang X."/>
            <person name="Sun L."/>
            <person name="Yuan J."/>
            <person name="Sun Y."/>
            <person name="Gao Y."/>
            <person name="Zhang L."/>
            <person name="Li S."/>
            <person name="Dai H."/>
            <person name="Hamel J.F."/>
            <person name="Liu C."/>
            <person name="Yu Y."/>
            <person name="Liu S."/>
            <person name="Lin W."/>
            <person name="Guo K."/>
            <person name="Jin S."/>
            <person name="Xu P."/>
            <person name="Storey K.B."/>
            <person name="Huan P."/>
            <person name="Zhang T."/>
            <person name="Zhou Y."/>
            <person name="Zhang J."/>
            <person name="Lin C."/>
            <person name="Li X."/>
            <person name="Xing L."/>
            <person name="Huo D."/>
            <person name="Sun M."/>
            <person name="Wang L."/>
            <person name="Mercier A."/>
            <person name="Li F."/>
            <person name="Yang H."/>
            <person name="Xiang J."/>
        </authorList>
    </citation>
    <scope>NUCLEOTIDE SEQUENCE [LARGE SCALE GENOMIC DNA]</scope>
    <source>
        <strain evidence="13">Shaxun</strain>
        <tissue evidence="13">Muscle</tissue>
    </source>
</reference>
<dbReference type="EMBL" id="MRZV01000368">
    <property type="protein sequence ID" value="PIK51512.1"/>
    <property type="molecule type" value="Genomic_DNA"/>
</dbReference>
<sequence length="392" mass="45452">MSEFSSNDFSYHNFTNDTTTNHNWVLEDGTDGFMILPMFLFFILFIATLITVTGNSLVIGAFINDVRIREKPSNLYILNLSVSDLIVGVFVMPIYLIDKVLPIHTLFPQWDEFCVWWQLLTLFGLLCSFHSIIIITYDRYKLVRDPFSYVTHQTYQTAFKFLTCSWVFSLLVIIGYFLFLLLQPNEAHKHEAHNACGVLHPKFFEHFILRYGTVIEPVVLSSTLIGLNIAIVVHLYRRSKELAAYNTDEATSNPVETSLQQQEMGDRSSKSENKAELVSRKEDTFANKDEGFLESTKHIGPRKLKFGKNDCIKHLKKSRKAIHKLFILVSVYKICFFPWFIVTILEAFSFEVNFTIIEIANIFMWLNSMVNPFLYASTNIRLRRGMRNLLRG</sequence>
<dbReference type="AlphaFoldDB" id="A0A2G8KU48"/>
<feature type="domain" description="G-protein coupled receptors family 1 profile" evidence="12">
    <location>
        <begin position="54"/>
        <end position="375"/>
    </location>
</feature>
<feature type="transmembrane region" description="Helical" evidence="11">
    <location>
        <begin position="354"/>
        <end position="376"/>
    </location>
</feature>
<evidence type="ECO:0000256" key="10">
    <source>
        <dbReference type="SAM" id="MobiDB-lite"/>
    </source>
</evidence>
<keyword evidence="5 9" id="KW-0297">G-protein coupled receptor</keyword>
<evidence type="ECO:0000256" key="11">
    <source>
        <dbReference type="SAM" id="Phobius"/>
    </source>
</evidence>
<evidence type="ECO:0000256" key="7">
    <source>
        <dbReference type="ARBA" id="ARBA00023170"/>
    </source>
</evidence>
<dbReference type="InterPro" id="IPR000276">
    <property type="entry name" value="GPCR_Rhodpsn"/>
</dbReference>
<dbReference type="PROSITE" id="PS50262">
    <property type="entry name" value="G_PROTEIN_RECEP_F1_2"/>
    <property type="match status" value="1"/>
</dbReference>
<keyword evidence="4 11" id="KW-1133">Transmembrane helix</keyword>
<name>A0A2G8KU48_STIJA</name>
<evidence type="ECO:0000256" key="8">
    <source>
        <dbReference type="ARBA" id="ARBA00023224"/>
    </source>
</evidence>
<keyword evidence="8 9" id="KW-0807">Transducer</keyword>
<dbReference type="PANTHER" id="PTHR24248">
    <property type="entry name" value="ADRENERGIC RECEPTOR-RELATED G-PROTEIN COUPLED RECEPTOR"/>
    <property type="match status" value="1"/>
</dbReference>
<protein>
    <submittedName>
        <fullName evidence="13">Putative muscarinic acetylcholine receptor M4-like</fullName>
    </submittedName>
</protein>
<dbReference type="Gene3D" id="1.20.1070.10">
    <property type="entry name" value="Rhodopsin 7-helix transmembrane proteins"/>
    <property type="match status" value="1"/>
</dbReference>
<evidence type="ECO:0000256" key="9">
    <source>
        <dbReference type="RuleBase" id="RU000688"/>
    </source>
</evidence>
<dbReference type="OrthoDB" id="10071887at2759"/>
<feature type="transmembrane region" description="Helical" evidence="11">
    <location>
        <begin position="158"/>
        <end position="182"/>
    </location>
</feature>
<keyword evidence="6 11" id="KW-0472">Membrane</keyword>
<evidence type="ECO:0000256" key="2">
    <source>
        <dbReference type="ARBA" id="ARBA00022475"/>
    </source>
</evidence>
<dbReference type="Proteomes" id="UP000230750">
    <property type="component" value="Unassembled WGS sequence"/>
</dbReference>
<keyword evidence="14" id="KW-1185">Reference proteome</keyword>
<evidence type="ECO:0000313" key="13">
    <source>
        <dbReference type="EMBL" id="PIK51512.1"/>
    </source>
</evidence>
<comment type="similarity">
    <text evidence="9">Belongs to the G-protein coupled receptor 1 family.</text>
</comment>